<name>A0A251SJG8_HELAN</name>
<dbReference type="EMBL" id="MNCJ02000329">
    <property type="protein sequence ID" value="KAF5769845.1"/>
    <property type="molecule type" value="Genomic_DNA"/>
</dbReference>
<evidence type="ECO:0000313" key="3">
    <source>
        <dbReference type="Proteomes" id="UP000215914"/>
    </source>
</evidence>
<dbReference type="InParanoid" id="A0A251SJG8"/>
<accession>A0A251SJG8</accession>
<dbReference type="Proteomes" id="UP000215914">
    <property type="component" value="Chromosome 14"/>
</dbReference>
<protein>
    <recommendedName>
        <fullName evidence="4">WD40/YVTN repeat-like-containing domain-containing protein</fullName>
    </recommendedName>
</protein>
<proteinExistence type="predicted"/>
<dbReference type="STRING" id="4232.A0A251SJG8"/>
<dbReference type="PANTHER" id="PTHR45521:SF2">
    <property type="entry name" value="TRANSDUCIN_WD40 REPEAT-LIKE SUPERFAMILY PROTEIN"/>
    <property type="match status" value="1"/>
</dbReference>
<sequence length="104" mass="11787">MLRLKAIRPTNDKIVKIQLHPMHPWLVIADASDHVSVWNWEHRLVIYELKAGGVDKRRLVGAKLEKLAEGESGAKLEKVAASPTRHFVSRHFINTVAKGFKNTN</sequence>
<dbReference type="AlphaFoldDB" id="A0A251SJG8"/>
<evidence type="ECO:0000313" key="2">
    <source>
        <dbReference type="EMBL" id="OTF98731.1"/>
    </source>
</evidence>
<evidence type="ECO:0000313" key="1">
    <source>
        <dbReference type="EMBL" id="KAF5769845.1"/>
    </source>
</evidence>
<dbReference type="InterPro" id="IPR053290">
    <property type="entry name" value="TSET_complex_member"/>
</dbReference>
<dbReference type="Gramene" id="mRNA:HanXRQr2_Chr14g0652921">
    <property type="protein sequence ID" value="mRNA:HanXRQr2_Chr14g0652921"/>
    <property type="gene ID" value="HanXRQr2_Chr14g0652921"/>
</dbReference>
<dbReference type="OMA" id="NWEHRLV"/>
<evidence type="ECO:0008006" key="4">
    <source>
        <dbReference type="Google" id="ProtNLM"/>
    </source>
</evidence>
<keyword evidence="3" id="KW-1185">Reference proteome</keyword>
<dbReference type="EMBL" id="CM007903">
    <property type="protein sequence ID" value="OTF98731.1"/>
    <property type="molecule type" value="Genomic_DNA"/>
</dbReference>
<reference evidence="1 3" key="1">
    <citation type="journal article" date="2017" name="Nature">
        <title>The sunflower genome provides insights into oil metabolism, flowering and Asterid evolution.</title>
        <authorList>
            <person name="Badouin H."/>
            <person name="Gouzy J."/>
            <person name="Grassa C.J."/>
            <person name="Murat F."/>
            <person name="Staton S.E."/>
            <person name="Cottret L."/>
            <person name="Lelandais-Briere C."/>
            <person name="Owens G.L."/>
            <person name="Carrere S."/>
            <person name="Mayjonade B."/>
            <person name="Legrand L."/>
            <person name="Gill N."/>
            <person name="Kane N.C."/>
            <person name="Bowers J.E."/>
            <person name="Hubner S."/>
            <person name="Bellec A."/>
            <person name="Berard A."/>
            <person name="Berges H."/>
            <person name="Blanchet N."/>
            <person name="Boniface M.C."/>
            <person name="Brunel D."/>
            <person name="Catrice O."/>
            <person name="Chaidir N."/>
            <person name="Claudel C."/>
            <person name="Donnadieu C."/>
            <person name="Faraut T."/>
            <person name="Fievet G."/>
            <person name="Helmstetter N."/>
            <person name="King M."/>
            <person name="Knapp S.J."/>
            <person name="Lai Z."/>
            <person name="Le Paslier M.C."/>
            <person name="Lippi Y."/>
            <person name="Lorenzon L."/>
            <person name="Mandel J.R."/>
            <person name="Marage G."/>
            <person name="Marchand G."/>
            <person name="Marquand E."/>
            <person name="Bret-Mestries E."/>
            <person name="Morien E."/>
            <person name="Nambeesan S."/>
            <person name="Nguyen T."/>
            <person name="Pegot-Espagnet P."/>
            <person name="Pouilly N."/>
            <person name="Raftis F."/>
            <person name="Sallet E."/>
            <person name="Schiex T."/>
            <person name="Thomas J."/>
            <person name="Vandecasteele C."/>
            <person name="Vares D."/>
            <person name="Vear F."/>
            <person name="Vautrin S."/>
            <person name="Crespi M."/>
            <person name="Mangin B."/>
            <person name="Burke J.M."/>
            <person name="Salse J."/>
            <person name="Munos S."/>
            <person name="Vincourt P."/>
            <person name="Rieseberg L.H."/>
            <person name="Langlade N.B."/>
        </authorList>
    </citation>
    <scope>NUCLEOTIDE SEQUENCE [LARGE SCALE GENOMIC DNA]</scope>
    <source>
        <strain evidence="3">cv. SF193</strain>
        <tissue evidence="1">Leaves</tissue>
    </source>
</reference>
<gene>
    <name evidence="2" type="ORF">HannXRQ_Chr14g0448821</name>
    <name evidence="1" type="ORF">HanXRQr2_Chr14g0652921</name>
</gene>
<reference evidence="1" key="3">
    <citation type="submission" date="2020-06" db="EMBL/GenBank/DDBJ databases">
        <title>Helianthus annuus Genome sequencing and assembly Release 2.</title>
        <authorList>
            <person name="Gouzy J."/>
            <person name="Langlade N."/>
            <person name="Munos S."/>
        </authorList>
    </citation>
    <scope>NUCLEOTIDE SEQUENCE</scope>
    <source>
        <tissue evidence="1">Leaves</tissue>
    </source>
</reference>
<dbReference type="PANTHER" id="PTHR45521">
    <property type="entry name" value="TSET COMPLEX MEMBER TSTF"/>
    <property type="match status" value="1"/>
</dbReference>
<reference evidence="2" key="2">
    <citation type="submission" date="2017-02" db="EMBL/GenBank/DDBJ databases">
        <title>Sunflower complete genome.</title>
        <authorList>
            <person name="Langlade N."/>
            <person name="Munos S."/>
        </authorList>
    </citation>
    <scope>NUCLEOTIDE SEQUENCE [LARGE SCALE GENOMIC DNA]</scope>
    <source>
        <tissue evidence="2">Leaves</tissue>
    </source>
</reference>
<organism evidence="2 3">
    <name type="scientific">Helianthus annuus</name>
    <name type="common">Common sunflower</name>
    <dbReference type="NCBI Taxonomy" id="4232"/>
    <lineage>
        <taxon>Eukaryota</taxon>
        <taxon>Viridiplantae</taxon>
        <taxon>Streptophyta</taxon>
        <taxon>Embryophyta</taxon>
        <taxon>Tracheophyta</taxon>
        <taxon>Spermatophyta</taxon>
        <taxon>Magnoliopsida</taxon>
        <taxon>eudicotyledons</taxon>
        <taxon>Gunneridae</taxon>
        <taxon>Pentapetalae</taxon>
        <taxon>asterids</taxon>
        <taxon>campanulids</taxon>
        <taxon>Asterales</taxon>
        <taxon>Asteraceae</taxon>
        <taxon>Asteroideae</taxon>
        <taxon>Heliantheae alliance</taxon>
        <taxon>Heliantheae</taxon>
        <taxon>Helianthus</taxon>
    </lineage>
</organism>